<dbReference type="Pfam" id="PF11261">
    <property type="entry name" value="IRF-2BP1_2"/>
    <property type="match status" value="1"/>
</dbReference>
<protein>
    <submittedName>
        <fullName evidence="8">Uncharacterized protein</fullName>
    </submittedName>
</protein>
<feature type="region of interest" description="Disordered" evidence="4">
    <location>
        <begin position="128"/>
        <end position="149"/>
    </location>
</feature>
<feature type="region of interest" description="Disordered" evidence="4">
    <location>
        <begin position="322"/>
        <end position="378"/>
    </location>
</feature>
<feature type="domain" description="Interferon regulatory factor 2-binding protein 1/2-like C3HC4 zinc finger" evidence="6">
    <location>
        <begin position="386"/>
        <end position="461"/>
    </location>
</feature>
<dbReference type="Pfam" id="PF25454">
    <property type="entry name" value="zf-C3HC4_IRF-2BP1_2"/>
    <property type="match status" value="1"/>
</dbReference>
<evidence type="ECO:0000256" key="3">
    <source>
        <dbReference type="ARBA" id="ARBA00023242"/>
    </source>
</evidence>
<dbReference type="GO" id="GO:0005634">
    <property type="term" value="C:nucleus"/>
    <property type="evidence" value="ECO:0007669"/>
    <property type="project" value="UniProtKB-SubCell"/>
</dbReference>
<dbReference type="AlphaFoldDB" id="A0A915JQD0"/>
<dbReference type="Proteomes" id="UP000887565">
    <property type="component" value="Unplaced"/>
</dbReference>
<feature type="compositionally biased region" description="Polar residues" evidence="4">
    <location>
        <begin position="322"/>
        <end position="338"/>
    </location>
</feature>
<evidence type="ECO:0000313" key="8">
    <source>
        <dbReference type="WBParaSite" id="nRc.2.0.1.t28312-RA"/>
    </source>
</evidence>
<evidence type="ECO:0000313" key="7">
    <source>
        <dbReference type="Proteomes" id="UP000887565"/>
    </source>
</evidence>
<feature type="region of interest" description="Disordered" evidence="4">
    <location>
        <begin position="197"/>
        <end position="278"/>
    </location>
</feature>
<comment type="subcellular location">
    <subcellularLocation>
        <location evidence="1">Nucleus</location>
    </subcellularLocation>
</comment>
<feature type="compositionally biased region" description="Low complexity" evidence="4">
    <location>
        <begin position="347"/>
        <end position="375"/>
    </location>
</feature>
<accession>A0A915JQD0</accession>
<keyword evidence="7" id="KW-1185">Reference proteome</keyword>
<evidence type="ECO:0000259" key="5">
    <source>
        <dbReference type="Pfam" id="PF11261"/>
    </source>
</evidence>
<feature type="compositionally biased region" description="Basic and acidic residues" evidence="4">
    <location>
        <begin position="237"/>
        <end position="249"/>
    </location>
</feature>
<organism evidence="7 8">
    <name type="scientific">Romanomermis culicivorax</name>
    <name type="common">Nematode worm</name>
    <dbReference type="NCBI Taxonomy" id="13658"/>
    <lineage>
        <taxon>Eukaryota</taxon>
        <taxon>Metazoa</taxon>
        <taxon>Ecdysozoa</taxon>
        <taxon>Nematoda</taxon>
        <taxon>Enoplea</taxon>
        <taxon>Dorylaimia</taxon>
        <taxon>Mermithida</taxon>
        <taxon>Mermithoidea</taxon>
        <taxon>Mermithidae</taxon>
        <taxon>Romanomermis</taxon>
    </lineage>
</organism>
<reference evidence="8" key="1">
    <citation type="submission" date="2022-11" db="UniProtKB">
        <authorList>
            <consortium name="WormBaseParasite"/>
        </authorList>
    </citation>
    <scope>IDENTIFICATION</scope>
</reference>
<evidence type="ECO:0000256" key="1">
    <source>
        <dbReference type="ARBA" id="ARBA00004123"/>
    </source>
</evidence>
<dbReference type="WBParaSite" id="nRc.2.0.1.t28312-RA">
    <property type="protein sequence ID" value="nRc.2.0.1.t28312-RA"/>
    <property type="gene ID" value="nRc.2.0.1.g28312"/>
</dbReference>
<feature type="region of interest" description="Disordered" evidence="4">
    <location>
        <begin position="481"/>
        <end position="558"/>
    </location>
</feature>
<dbReference type="Gene3D" id="1.10.10.1580">
    <property type="entry name" value="Interferon regulatory factor 2-binding protein"/>
    <property type="match status" value="1"/>
</dbReference>
<dbReference type="OMA" id="MFQDCLK"/>
<evidence type="ECO:0000256" key="4">
    <source>
        <dbReference type="SAM" id="MobiDB-lite"/>
    </source>
</evidence>
<comment type="similarity">
    <text evidence="2">Belongs to the IRF2BP family.</text>
</comment>
<dbReference type="InterPro" id="IPR057414">
    <property type="entry name" value="Zf-C3HC4_IRF-2BP1_2"/>
</dbReference>
<feature type="domain" description="Interferon regulatory factor 2-binding protein 1/2-like zinc finger" evidence="5">
    <location>
        <begin position="15"/>
        <end position="63"/>
    </location>
</feature>
<dbReference type="InterPro" id="IPR022750">
    <property type="entry name" value="IRF-2BP1_2-like_Znf"/>
</dbReference>
<evidence type="ECO:0000259" key="6">
    <source>
        <dbReference type="Pfam" id="PF25454"/>
    </source>
</evidence>
<dbReference type="SUPFAM" id="SSF57850">
    <property type="entry name" value="RING/U-box"/>
    <property type="match status" value="1"/>
</dbReference>
<evidence type="ECO:0000256" key="2">
    <source>
        <dbReference type="ARBA" id="ARBA00010802"/>
    </source>
</evidence>
<dbReference type="FunFam" id="1.10.10.1580:FF:000001">
    <property type="entry name" value="interferon regulatory factor 2-binding protein 2"/>
    <property type="match status" value="1"/>
</dbReference>
<sequence>MTSSNSNPRIPGTARQHCYLCDLPRMPWAMLHDFPEPVCRGCVNYEGPDRIEIVIEQVRLMKNAYHALSSGENVTNAVATGHDRGSSAIAHHASALTNGNAAAAAQHMNKNAPNNNIATAAIGRLHHHSSSQNGMDGHRGASQAPGPVGAQAPLQQVLQQRLHHSTLAAAAAARQNAPPASIPIGLPLAASIQTPMMPNGLHSGMSTAVAGHHHHHRPSSVPSNNNNNNGSSVNGSRKRDRDDEVDVTRQDINFGGPDAQNRHKMQRNHATRSPTENAVTVNGLGHVTTATVGHSTSSAAFAPNDLLIPSAASIVGRKMSTTPGITVRSGQQHHQTLLSPKDGSTRSLTPTTNNNGTTSGPSSSSTALPSSSASGVPPPSNNVASFCNVCREPIENVQFVQCPSVTRHKFCFACSKDWIRRQQATRSKVYCPSGDNCSLNNAAATGKVPWAFTSGEIQTILCAADEAALNAAKNAAAGAGQQNNGAASRHSPNGTANAATSKSSPYNVLNSPTHNRTTPKNASGGDEASQPSFDVAGPLAAVKQEKSPQEMVDVTSGQ</sequence>
<proteinExistence type="inferred from homology"/>
<feature type="compositionally biased region" description="Low complexity" evidence="4">
    <location>
        <begin position="219"/>
        <end position="235"/>
    </location>
</feature>
<keyword evidence="3" id="KW-0539">Nucleus</keyword>
<name>A0A915JQD0_ROMCU</name>
<dbReference type="InterPro" id="IPR044882">
    <property type="entry name" value="I2BP1/2_C3HC4-RING_sf"/>
</dbReference>
<feature type="compositionally biased region" description="Polar residues" evidence="4">
    <location>
        <begin position="490"/>
        <end position="521"/>
    </location>
</feature>